<dbReference type="EnsemblFungi" id="PTTG_09941-t43_1">
    <property type="protein sequence ID" value="PTTG_09941-t43_1-p1"/>
    <property type="gene ID" value="PTTG_09941"/>
</dbReference>
<dbReference type="AlphaFoldDB" id="A0A180GM41"/>
<protein>
    <recommendedName>
        <fullName evidence="4">HAT C-terminal dimerisation domain-containing protein</fullName>
    </recommendedName>
</protein>
<keyword evidence="3" id="KW-1185">Reference proteome</keyword>
<accession>A0A180GM41</accession>
<sequence>MVRDLAEVLNLFYDITQQISINTVVFCLANTVVFINQITEHLSTAISGSKYPPALKNACRIGLQITNKYYSLTDASPLYQIAIGILLVQVLHPSFWDKYFKLVNWEPEWTSEAVRLTREMWVNYYKPAPIAAAPWSSLTNSSKPKTSILAGLSDASAARGGQCSTNLLDLWLSGGLILENGDPVNPLKWWIAQKKSGNTHGVLANMALDVLSCPG</sequence>
<dbReference type="SUPFAM" id="SSF53098">
    <property type="entry name" value="Ribonuclease H-like"/>
    <property type="match status" value="1"/>
</dbReference>
<evidence type="ECO:0000313" key="2">
    <source>
        <dbReference type="EnsemblFungi" id="PTTG_09941-t43_1-p1"/>
    </source>
</evidence>
<dbReference type="EMBL" id="ADAS02000049">
    <property type="protein sequence ID" value="OAV93641.1"/>
    <property type="molecule type" value="Genomic_DNA"/>
</dbReference>
<reference evidence="1" key="2">
    <citation type="submission" date="2016-05" db="EMBL/GenBank/DDBJ databases">
        <title>Comparative analysis highlights variable genome content of wheat rusts and divergence of the mating loci.</title>
        <authorList>
            <person name="Cuomo C.A."/>
            <person name="Bakkeren G."/>
            <person name="Szabo L."/>
            <person name="Khalil H."/>
            <person name="Joly D."/>
            <person name="Goldberg J."/>
            <person name="Young S."/>
            <person name="Zeng Q."/>
            <person name="Fellers J."/>
        </authorList>
    </citation>
    <scope>NUCLEOTIDE SEQUENCE [LARGE SCALE GENOMIC DNA]</scope>
    <source>
        <strain evidence="1">1-1 BBBD Race 1</strain>
    </source>
</reference>
<dbReference type="InterPro" id="IPR012337">
    <property type="entry name" value="RNaseH-like_sf"/>
</dbReference>
<reference evidence="2 3" key="3">
    <citation type="journal article" date="2017" name="G3 (Bethesda)">
        <title>Comparative analysis highlights variable genome content of wheat rusts and divergence of the mating loci.</title>
        <authorList>
            <person name="Cuomo C.A."/>
            <person name="Bakkeren G."/>
            <person name="Khalil H.B."/>
            <person name="Panwar V."/>
            <person name="Joly D."/>
            <person name="Linning R."/>
            <person name="Sakthikumar S."/>
            <person name="Song X."/>
            <person name="Adiconis X."/>
            <person name="Fan L."/>
            <person name="Goldberg J.M."/>
            <person name="Levin J.Z."/>
            <person name="Young S."/>
            <person name="Zeng Q."/>
            <person name="Anikster Y."/>
            <person name="Bruce M."/>
            <person name="Wang M."/>
            <person name="Yin C."/>
            <person name="McCallum B."/>
            <person name="Szabo L.J."/>
            <person name="Hulbert S."/>
            <person name="Chen X."/>
            <person name="Fellers J.P."/>
        </authorList>
    </citation>
    <scope>NUCLEOTIDE SEQUENCE</scope>
    <source>
        <strain evidence="2">isolate 1-1 / race 1 (BBBD)</strain>
        <strain evidence="3">Isolate 1-1 / race 1 (BBBD)</strain>
    </source>
</reference>
<proteinExistence type="predicted"/>
<evidence type="ECO:0000313" key="1">
    <source>
        <dbReference type="EMBL" id="OAV93641.1"/>
    </source>
</evidence>
<evidence type="ECO:0000313" key="3">
    <source>
        <dbReference type="Proteomes" id="UP000005240"/>
    </source>
</evidence>
<dbReference type="OrthoDB" id="3359487at2759"/>
<organism evidence="1">
    <name type="scientific">Puccinia triticina (isolate 1-1 / race 1 (BBBD))</name>
    <name type="common">Brown leaf rust fungus</name>
    <dbReference type="NCBI Taxonomy" id="630390"/>
    <lineage>
        <taxon>Eukaryota</taxon>
        <taxon>Fungi</taxon>
        <taxon>Dikarya</taxon>
        <taxon>Basidiomycota</taxon>
        <taxon>Pucciniomycotina</taxon>
        <taxon>Pucciniomycetes</taxon>
        <taxon>Pucciniales</taxon>
        <taxon>Pucciniaceae</taxon>
        <taxon>Puccinia</taxon>
    </lineage>
</organism>
<reference evidence="2" key="4">
    <citation type="submission" date="2025-05" db="UniProtKB">
        <authorList>
            <consortium name="EnsemblFungi"/>
        </authorList>
    </citation>
    <scope>IDENTIFICATION</scope>
    <source>
        <strain evidence="2">isolate 1-1 / race 1 (BBBD)</strain>
    </source>
</reference>
<reference evidence="1" key="1">
    <citation type="submission" date="2009-11" db="EMBL/GenBank/DDBJ databases">
        <authorList>
            <consortium name="The Broad Institute Genome Sequencing Platform"/>
            <person name="Ward D."/>
            <person name="Feldgarden M."/>
            <person name="Earl A."/>
            <person name="Young S.K."/>
            <person name="Zeng Q."/>
            <person name="Koehrsen M."/>
            <person name="Alvarado L."/>
            <person name="Berlin A."/>
            <person name="Bochicchio J."/>
            <person name="Borenstein D."/>
            <person name="Chapman S.B."/>
            <person name="Chen Z."/>
            <person name="Engels R."/>
            <person name="Freedman E."/>
            <person name="Gellesch M."/>
            <person name="Goldberg J."/>
            <person name="Griggs A."/>
            <person name="Gujja S."/>
            <person name="Heilman E."/>
            <person name="Heiman D."/>
            <person name="Hepburn T."/>
            <person name="Howarth C."/>
            <person name="Jen D."/>
            <person name="Larson L."/>
            <person name="Lewis B."/>
            <person name="Mehta T."/>
            <person name="Park D."/>
            <person name="Pearson M."/>
            <person name="Roberts A."/>
            <person name="Saif S."/>
            <person name="Shea T."/>
            <person name="Shenoy N."/>
            <person name="Sisk P."/>
            <person name="Stolte C."/>
            <person name="Sykes S."/>
            <person name="Thomson T."/>
            <person name="Walk T."/>
            <person name="White J."/>
            <person name="Yandava C."/>
            <person name="Izard J."/>
            <person name="Baranova O.V."/>
            <person name="Blanton J.M."/>
            <person name="Tanner A.C."/>
            <person name="Dewhirst F.E."/>
            <person name="Haas B."/>
            <person name="Nusbaum C."/>
            <person name="Birren B."/>
        </authorList>
    </citation>
    <scope>NUCLEOTIDE SEQUENCE [LARGE SCALE GENOMIC DNA]</scope>
    <source>
        <strain evidence="1">1-1 BBBD Race 1</strain>
    </source>
</reference>
<dbReference type="Proteomes" id="UP000005240">
    <property type="component" value="Unassembled WGS sequence"/>
</dbReference>
<evidence type="ECO:0008006" key="4">
    <source>
        <dbReference type="Google" id="ProtNLM"/>
    </source>
</evidence>
<name>A0A180GM41_PUCT1</name>
<gene>
    <name evidence="1" type="ORF">PTTG_09941</name>
</gene>